<feature type="region of interest" description="Disordered" evidence="2">
    <location>
        <begin position="85"/>
        <end position="114"/>
    </location>
</feature>
<sequence>MNFPSSIAKLNKVAQRLRQIHRAGPTKPLGDATAEARRRLGGTALLLTRQKHHVTSSSHSLADQQKLLFRAIPIGLSQMERHLVAHDRRERRKRAPLLEQTNTTTDTSTGLPSVPPVRCTPQFIKSIRLLLQLLNFFEDERVVFYNRQVAYLKEKQNRSLERYRDFTEEFRIPLARGTGEERQELKEVKDRLQQEIQLDKEDLALFEQSIVTRPFISARMWRYVLNQPVWETLTHRVATSREETERKEAALQLLSLSGALVRLSLGALNAYVNGQEINRHSPRFVVSLPSRKYRQIKKEKEEAGETAPEVLSDASSDVLFDMLAETSPAPAQGKKGNAAAVTPHKKTKRKVHQLAYIPPRTTDTQNLLLDTIALQSHMFPFLSVTEPFQPIGHATLYCEELLRLFISVQKIASTLLVLQGQGSTPVHPSLHQVLKQMESVLIKASTELKANLFVQISETEKVPSLPPARSARVILDLDSLQLIRPGEKESLVILNCFLLHVFPQIKTQTLSAMRGKAEHTTFGSLYDFTTKAHRGKLRKTHGSRQKTEAYLSGTIIQQTRLQQRMVRAALRQQYADRVVREKNELLGQQLSRYELISLFQILTVYLTVLEEKGAHSEDAFLLPAALHTMEAILLNKYLEEVDQGESEEVLFLMTDLIKLWSALVLLIPVVERREALHRPGSHSNAARQERAIVNFMSGLVLSNVNGILAERVEALSRHQSSSEPLPLHRFSLRQLEQLARCLFEYNMQHPPGANALSNRVSQDSSAIRKQVDAAVSQLGELLLHDRQIKREIQRMPLEQRQSMEFCFSECFRAAEKLDPITKEIIEKLCYAV</sequence>
<proteinExistence type="predicted"/>
<evidence type="ECO:0000313" key="4">
    <source>
        <dbReference type="Proteomes" id="UP000515908"/>
    </source>
</evidence>
<dbReference type="OrthoDB" id="273383at2759"/>
<organism evidence="3 4">
    <name type="scientific">Angomonas deanei</name>
    <dbReference type="NCBI Taxonomy" id="59799"/>
    <lineage>
        <taxon>Eukaryota</taxon>
        <taxon>Discoba</taxon>
        <taxon>Euglenozoa</taxon>
        <taxon>Kinetoplastea</taxon>
        <taxon>Metakinetoplastina</taxon>
        <taxon>Trypanosomatida</taxon>
        <taxon>Trypanosomatidae</taxon>
        <taxon>Strigomonadinae</taxon>
        <taxon>Angomonas</taxon>
    </lineage>
</organism>
<keyword evidence="4" id="KW-1185">Reference proteome</keyword>
<dbReference type="VEuPathDB" id="TriTrypDB:ADEAN_000058200"/>
<evidence type="ECO:0000256" key="2">
    <source>
        <dbReference type="SAM" id="MobiDB-lite"/>
    </source>
</evidence>
<protein>
    <submittedName>
        <fullName evidence="3">Uncharacterized protein</fullName>
    </submittedName>
</protein>
<dbReference type="Proteomes" id="UP000515908">
    <property type="component" value="Chromosome 01"/>
</dbReference>
<keyword evidence="1" id="KW-0175">Coiled coil</keyword>
<feature type="compositionally biased region" description="Polar residues" evidence="2">
    <location>
        <begin position="99"/>
        <end position="111"/>
    </location>
</feature>
<evidence type="ECO:0000313" key="3">
    <source>
        <dbReference type="EMBL" id="CAD2213146.1"/>
    </source>
</evidence>
<dbReference type="AlphaFoldDB" id="A0A7G2C0G0"/>
<evidence type="ECO:0000256" key="1">
    <source>
        <dbReference type="SAM" id="Coils"/>
    </source>
</evidence>
<reference evidence="3 4" key="1">
    <citation type="submission" date="2020-08" db="EMBL/GenBank/DDBJ databases">
        <authorList>
            <person name="Newling K."/>
            <person name="Davey J."/>
            <person name="Forrester S."/>
        </authorList>
    </citation>
    <scope>NUCLEOTIDE SEQUENCE [LARGE SCALE GENOMIC DNA]</scope>
    <source>
        <strain evidence="4">Crithidia deanei Carvalho (ATCC PRA-265)</strain>
    </source>
</reference>
<dbReference type="EMBL" id="LR877145">
    <property type="protein sequence ID" value="CAD2213146.1"/>
    <property type="molecule type" value="Genomic_DNA"/>
</dbReference>
<gene>
    <name evidence="3" type="ORF">ADEAN_000058200</name>
</gene>
<accession>A0A7G2C0G0</accession>
<feature type="coiled-coil region" evidence="1">
    <location>
        <begin position="175"/>
        <end position="209"/>
    </location>
</feature>
<name>A0A7G2C0G0_9TRYP</name>